<evidence type="ECO:0000259" key="4">
    <source>
        <dbReference type="Pfam" id="PF13439"/>
    </source>
</evidence>
<keyword evidence="1" id="KW-0328">Glycosyltransferase</keyword>
<gene>
    <name evidence="5" type="ORF">ENN52_03255</name>
</gene>
<dbReference type="Gene3D" id="3.40.50.2000">
    <property type="entry name" value="Glycogen Phosphorylase B"/>
    <property type="match status" value="2"/>
</dbReference>
<keyword evidence="2" id="KW-0808">Transferase</keyword>
<dbReference type="EMBL" id="DSBY01000138">
    <property type="protein sequence ID" value="HDS63144.1"/>
    <property type="molecule type" value="Genomic_DNA"/>
</dbReference>
<dbReference type="Pfam" id="PF00534">
    <property type="entry name" value="Glycos_transf_1"/>
    <property type="match status" value="1"/>
</dbReference>
<dbReference type="PANTHER" id="PTHR12526:SF629">
    <property type="entry name" value="TEICHURONIC ACID BIOSYNTHESIS GLYCOSYLTRANSFERASE TUAH-RELATED"/>
    <property type="match status" value="1"/>
</dbReference>
<sequence>MVQTRVNEPAPPREGETIQVIYFHMYGGNARDGINKKIIAQTSRLYETGIRVHLLLVGGINDACQDYTFLQILPPYTGPGNDILFFKRLYRQHLAKTFIRSVIREAGPDTVLYLRYPVPIFVTPRDLAHKKTCRVVLECNSIEIKEQKQQKYYLKYLYELAFGRAFRKSADAIVGVTDEITRYQVARSGDPDKPHITIGNGFDVNSVRVRVAPEYAGEEISVLCVANVSRWHGLDRMLKGMSAYTGPFRIRFHIAGDGPDVPYLKKIASEMEITDSVTFHGFKTGEDLDRLFDQCHIAVGSLGIYRKGLSQTSELKAREYCARGIPSIIACQDPDFPDDYPYVLQVPADDTPIDIERVLAFAQEVCTDPEHPETMRAYARDNLDWLPKMEKLKTFLETIVESG</sequence>
<feature type="domain" description="Glycosyltransferase subfamily 4-like N-terminal" evidence="4">
    <location>
        <begin position="42"/>
        <end position="205"/>
    </location>
</feature>
<feature type="non-terminal residue" evidence="5">
    <location>
        <position position="1"/>
    </location>
</feature>
<dbReference type="Proteomes" id="UP000885648">
    <property type="component" value="Unassembled WGS sequence"/>
</dbReference>
<evidence type="ECO:0000259" key="3">
    <source>
        <dbReference type="Pfam" id="PF00534"/>
    </source>
</evidence>
<protein>
    <submittedName>
        <fullName evidence="5">Glycosyltransferase</fullName>
    </submittedName>
</protein>
<name>A0A831LKU0_9EURY</name>
<dbReference type="CDD" id="cd03801">
    <property type="entry name" value="GT4_PimA-like"/>
    <property type="match status" value="1"/>
</dbReference>
<reference evidence="5" key="1">
    <citation type="journal article" date="2020" name="mSystems">
        <title>Genome- and Community-Level Interaction Insights into Carbon Utilization and Element Cycling Functions of Hydrothermarchaeota in Hydrothermal Sediment.</title>
        <authorList>
            <person name="Zhou Z."/>
            <person name="Liu Y."/>
            <person name="Xu W."/>
            <person name="Pan J."/>
            <person name="Luo Z.H."/>
            <person name="Li M."/>
        </authorList>
    </citation>
    <scope>NUCLEOTIDE SEQUENCE</scope>
    <source>
        <strain evidence="5">SpSt-1183</strain>
    </source>
</reference>
<evidence type="ECO:0000313" key="5">
    <source>
        <dbReference type="EMBL" id="HDS63144.1"/>
    </source>
</evidence>
<comment type="caution">
    <text evidence="5">The sequence shown here is derived from an EMBL/GenBank/DDBJ whole genome shotgun (WGS) entry which is preliminary data.</text>
</comment>
<dbReference type="Pfam" id="PF13439">
    <property type="entry name" value="Glyco_transf_4"/>
    <property type="match status" value="1"/>
</dbReference>
<accession>A0A831LKU0</accession>
<dbReference type="GO" id="GO:0016757">
    <property type="term" value="F:glycosyltransferase activity"/>
    <property type="evidence" value="ECO:0007669"/>
    <property type="project" value="UniProtKB-KW"/>
</dbReference>
<evidence type="ECO:0000256" key="1">
    <source>
        <dbReference type="ARBA" id="ARBA00022676"/>
    </source>
</evidence>
<dbReference type="InterPro" id="IPR028098">
    <property type="entry name" value="Glyco_trans_4-like_N"/>
</dbReference>
<proteinExistence type="predicted"/>
<dbReference type="AlphaFoldDB" id="A0A831LKU0"/>
<dbReference type="SUPFAM" id="SSF53756">
    <property type="entry name" value="UDP-Glycosyltransferase/glycogen phosphorylase"/>
    <property type="match status" value="1"/>
</dbReference>
<feature type="domain" description="Glycosyl transferase family 1" evidence="3">
    <location>
        <begin position="217"/>
        <end position="299"/>
    </location>
</feature>
<dbReference type="PANTHER" id="PTHR12526">
    <property type="entry name" value="GLYCOSYLTRANSFERASE"/>
    <property type="match status" value="1"/>
</dbReference>
<evidence type="ECO:0000256" key="2">
    <source>
        <dbReference type="ARBA" id="ARBA00022679"/>
    </source>
</evidence>
<dbReference type="InterPro" id="IPR001296">
    <property type="entry name" value="Glyco_trans_1"/>
</dbReference>
<organism evidence="5">
    <name type="scientific">Methanofollis liminatans</name>
    <dbReference type="NCBI Taxonomy" id="2201"/>
    <lineage>
        <taxon>Archaea</taxon>
        <taxon>Methanobacteriati</taxon>
        <taxon>Methanobacteriota</taxon>
        <taxon>Stenosarchaea group</taxon>
        <taxon>Methanomicrobia</taxon>
        <taxon>Methanomicrobiales</taxon>
        <taxon>Methanomicrobiaceae</taxon>
        <taxon>Methanofollis</taxon>
    </lineage>
</organism>